<feature type="region of interest" description="Disordered" evidence="1">
    <location>
        <begin position="164"/>
        <end position="208"/>
    </location>
</feature>
<name>A0A9P6SYT7_9FUNG</name>
<gene>
    <name evidence="2" type="ORF">BGZ80_000723</name>
</gene>
<comment type="caution">
    <text evidence="2">The sequence shown here is derived from an EMBL/GenBank/DDBJ whole genome shotgun (WGS) entry which is preliminary data.</text>
</comment>
<dbReference type="OrthoDB" id="2431782at2759"/>
<protein>
    <submittedName>
        <fullName evidence="2">Uncharacterized protein</fullName>
    </submittedName>
</protein>
<accession>A0A9P6SYT7</accession>
<feature type="compositionally biased region" description="Polar residues" evidence="1">
    <location>
        <begin position="315"/>
        <end position="333"/>
    </location>
</feature>
<feature type="compositionally biased region" description="Low complexity" evidence="1">
    <location>
        <begin position="190"/>
        <end position="201"/>
    </location>
</feature>
<evidence type="ECO:0000313" key="3">
    <source>
        <dbReference type="Proteomes" id="UP000703661"/>
    </source>
</evidence>
<sequence>MERTSHPDQTIPTPPSSTRASTGVKRVSFECDAPTANIHQSSLPSSTAPFAYSPFSALDDDVAEVSVVTENQTLNGKFGQGYEHKALKNDVLQETQLLLSKCPKGPIVTPGRPVSALATHPRAKRSSMTVSREQRRHSSDDGQSQPGQGFVIPTKCRMVFHMRDEVSKDKGSSVEEDKTGLSEKRGGCTPQQQPRQYQRPAPVKKTGSNKCAKRVSFKEPEPWREACAEASEAVASVPVEAVESLAVLPVESGSTISTASVTKSTPAIDSLVRSSSVPSKVLNSPPSTPPTNKLQRNMSTPPSSAFDAPSAGSYIINNKEGSQSQKGTKSVSGNRFSRLWKNVSQKYGHNHGIQVDHGAGVLVMARE</sequence>
<feature type="compositionally biased region" description="Polar residues" evidence="1">
    <location>
        <begin position="7"/>
        <end position="21"/>
    </location>
</feature>
<proteinExistence type="predicted"/>
<keyword evidence="3" id="KW-1185">Reference proteome</keyword>
<evidence type="ECO:0000256" key="1">
    <source>
        <dbReference type="SAM" id="MobiDB-lite"/>
    </source>
</evidence>
<feature type="compositionally biased region" description="Polar residues" evidence="1">
    <location>
        <begin position="275"/>
        <end position="303"/>
    </location>
</feature>
<dbReference type="EMBL" id="JAAAID010001157">
    <property type="protein sequence ID" value="KAG0011395.1"/>
    <property type="molecule type" value="Genomic_DNA"/>
</dbReference>
<dbReference type="Proteomes" id="UP000703661">
    <property type="component" value="Unassembled WGS sequence"/>
</dbReference>
<reference evidence="2" key="1">
    <citation type="journal article" date="2020" name="Fungal Divers.">
        <title>Resolving the Mortierellaceae phylogeny through synthesis of multi-gene phylogenetics and phylogenomics.</title>
        <authorList>
            <person name="Vandepol N."/>
            <person name="Liber J."/>
            <person name="Desiro A."/>
            <person name="Na H."/>
            <person name="Kennedy M."/>
            <person name="Barry K."/>
            <person name="Grigoriev I.V."/>
            <person name="Miller A.N."/>
            <person name="O'Donnell K."/>
            <person name="Stajich J.E."/>
            <person name="Bonito G."/>
        </authorList>
    </citation>
    <scope>NUCLEOTIDE SEQUENCE</scope>
    <source>
        <strain evidence="2">NRRL 2769</strain>
    </source>
</reference>
<feature type="region of interest" description="Disordered" evidence="1">
    <location>
        <begin position="1"/>
        <end position="25"/>
    </location>
</feature>
<organism evidence="2 3">
    <name type="scientific">Entomortierella chlamydospora</name>
    <dbReference type="NCBI Taxonomy" id="101097"/>
    <lineage>
        <taxon>Eukaryota</taxon>
        <taxon>Fungi</taxon>
        <taxon>Fungi incertae sedis</taxon>
        <taxon>Mucoromycota</taxon>
        <taxon>Mortierellomycotina</taxon>
        <taxon>Mortierellomycetes</taxon>
        <taxon>Mortierellales</taxon>
        <taxon>Mortierellaceae</taxon>
        <taxon>Entomortierella</taxon>
    </lineage>
</organism>
<feature type="region of interest" description="Disordered" evidence="1">
    <location>
        <begin position="275"/>
        <end position="333"/>
    </location>
</feature>
<dbReference type="AlphaFoldDB" id="A0A9P6SYT7"/>
<evidence type="ECO:0000313" key="2">
    <source>
        <dbReference type="EMBL" id="KAG0011395.1"/>
    </source>
</evidence>
<feature type="region of interest" description="Disordered" evidence="1">
    <location>
        <begin position="106"/>
        <end position="152"/>
    </location>
</feature>
<feature type="compositionally biased region" description="Basic and acidic residues" evidence="1">
    <location>
        <begin position="164"/>
        <end position="186"/>
    </location>
</feature>